<name>A0A3A6UBN2_9GAMM</name>
<dbReference type="InterPro" id="IPR003594">
    <property type="entry name" value="HATPase_dom"/>
</dbReference>
<evidence type="ECO:0000256" key="7">
    <source>
        <dbReference type="ARBA" id="ARBA00022741"/>
    </source>
</evidence>
<keyword evidence="8 13" id="KW-0418">Kinase</keyword>
<dbReference type="PROSITE" id="PS50885">
    <property type="entry name" value="HAMP"/>
    <property type="match status" value="1"/>
</dbReference>
<evidence type="ECO:0000256" key="8">
    <source>
        <dbReference type="ARBA" id="ARBA00022777"/>
    </source>
</evidence>
<dbReference type="EMBL" id="QYYH01000003">
    <property type="protein sequence ID" value="RJY19426.1"/>
    <property type="molecule type" value="Genomic_DNA"/>
</dbReference>
<evidence type="ECO:0000256" key="6">
    <source>
        <dbReference type="ARBA" id="ARBA00022679"/>
    </source>
</evidence>
<dbReference type="InterPro" id="IPR050980">
    <property type="entry name" value="2C_sensor_his_kinase"/>
</dbReference>
<keyword evidence="5" id="KW-0597">Phosphoprotein</keyword>
<keyword evidence="14" id="KW-1185">Reference proteome</keyword>
<dbReference type="Pfam" id="PF00672">
    <property type="entry name" value="HAMP"/>
    <property type="match status" value="1"/>
</dbReference>
<evidence type="ECO:0000256" key="2">
    <source>
        <dbReference type="ARBA" id="ARBA00004651"/>
    </source>
</evidence>
<dbReference type="SUPFAM" id="SSF47384">
    <property type="entry name" value="Homodimeric domain of signal transducing histidine kinase"/>
    <property type="match status" value="1"/>
</dbReference>
<dbReference type="Pfam" id="PF00512">
    <property type="entry name" value="HisKA"/>
    <property type="match status" value="1"/>
</dbReference>
<keyword evidence="10" id="KW-1133">Transmembrane helix</keyword>
<dbReference type="SMART" id="SM00304">
    <property type="entry name" value="HAMP"/>
    <property type="match status" value="1"/>
</dbReference>
<dbReference type="SMART" id="SM00388">
    <property type="entry name" value="HisKA"/>
    <property type="match status" value="1"/>
</dbReference>
<dbReference type="Gene3D" id="3.30.565.10">
    <property type="entry name" value="Histidine kinase-like ATPase, C-terminal domain"/>
    <property type="match status" value="1"/>
</dbReference>
<dbReference type="Pfam" id="PF02518">
    <property type="entry name" value="HATPase_c"/>
    <property type="match status" value="1"/>
</dbReference>
<keyword evidence="4" id="KW-1003">Cell membrane</keyword>
<dbReference type="EC" id="2.7.13.3" evidence="3"/>
<dbReference type="InterPro" id="IPR022510">
    <property type="entry name" value="Sortase_His-kinase"/>
</dbReference>
<feature type="domain" description="HAMP" evidence="12">
    <location>
        <begin position="447"/>
        <end position="502"/>
    </location>
</feature>
<evidence type="ECO:0000313" key="13">
    <source>
        <dbReference type="EMBL" id="RJY19426.1"/>
    </source>
</evidence>
<dbReference type="InterPro" id="IPR003660">
    <property type="entry name" value="HAMP_dom"/>
</dbReference>
<dbReference type="CDD" id="cd06225">
    <property type="entry name" value="HAMP"/>
    <property type="match status" value="1"/>
</dbReference>
<comment type="caution">
    <text evidence="13">The sequence shown here is derived from an EMBL/GenBank/DDBJ whole genome shotgun (WGS) entry which is preliminary data.</text>
</comment>
<dbReference type="Proteomes" id="UP000273022">
    <property type="component" value="Unassembled WGS sequence"/>
</dbReference>
<dbReference type="SUPFAM" id="SSF55874">
    <property type="entry name" value="ATPase domain of HSP90 chaperone/DNA topoisomerase II/histidine kinase"/>
    <property type="match status" value="1"/>
</dbReference>
<keyword evidence="10" id="KW-0472">Membrane</keyword>
<dbReference type="AlphaFoldDB" id="A0A3A6UBN2"/>
<dbReference type="Gene3D" id="1.10.287.130">
    <property type="match status" value="1"/>
</dbReference>
<keyword evidence="6" id="KW-0808">Transferase</keyword>
<dbReference type="InterPro" id="IPR036890">
    <property type="entry name" value="HATPase_C_sf"/>
</dbReference>
<keyword evidence="10" id="KW-0812">Transmembrane</keyword>
<accession>A0A3A6UBN2</accession>
<dbReference type="Gene3D" id="6.10.340.10">
    <property type="match status" value="1"/>
</dbReference>
<evidence type="ECO:0000256" key="5">
    <source>
        <dbReference type="ARBA" id="ARBA00022553"/>
    </source>
</evidence>
<dbReference type="PANTHER" id="PTHR44936:SF10">
    <property type="entry name" value="SENSOR PROTEIN RSTB"/>
    <property type="match status" value="1"/>
</dbReference>
<sequence length="731" mass="82235">MNQVLKWISQFIPAISIRTKLILILLFFAALPWFGFRYLWEIERYLQVSQQHTLSGTSQAVATALHQRPELFAQLNTAKQEFRPKDFYVYPLNHSVLFRGNTNDWKQNQNKFKHLGLSFISYKSATVADDDYGLDVFLGRYQQSLFTAINAKAPVINYRSKENLRQDRNDHFILATQLKNGQFKRYLISAFKDGKIQGYSLPSNPALVNPLTPEKQINGLWSKTANGFLVELSMPLTLVGNKFSISSYFVDPDDVSQNKVIIASSPLDSSASLGRLAIPSTDIDEIIDALSYNDARIWVLNNLGQVLTKSGDIHSPASTWNTVIEDVNKNERWVSSITQPILNLFTQSTSIEFVDPHNDITAMANPIVEKALKGFSSSQTQLTPDKKTEIISAATPIWNDGVIIGVVVTEQTTLGIRQLRNHAMQQLFNTLFIVLLIASIGVLIFSASISRRLSRLRDHTEKAIDPQGKVLNTHVLSTSKDEIGDLTRSFSQMLQRLGKYNHYLENMSSRLSHELRTPITVVRSSLEHVQISASDEQQKYIDRAQNGLKRLNTILYNMTEASRLETTLKHEHMHQFDLQEVVKGCLQGHQIAFPKYKIILKTVPYPLPVLGVADNIAQLLDKLVNNAVEFSSVTDPIEIRLSKVNNTAELSVRNEGAYLPEGMESDVFNSMISIRMTNSDEQPHLGLGLYISAMIAKFHHGTIKAINRDDTPGVAIVVSLPLSDTYTNYSN</sequence>
<dbReference type="PANTHER" id="PTHR44936">
    <property type="entry name" value="SENSOR PROTEIN CREC"/>
    <property type="match status" value="1"/>
</dbReference>
<dbReference type="GO" id="GO:0000155">
    <property type="term" value="F:phosphorelay sensor kinase activity"/>
    <property type="evidence" value="ECO:0007669"/>
    <property type="project" value="InterPro"/>
</dbReference>
<evidence type="ECO:0000313" key="14">
    <source>
        <dbReference type="Proteomes" id="UP000273022"/>
    </source>
</evidence>
<dbReference type="InterPro" id="IPR036097">
    <property type="entry name" value="HisK_dim/P_sf"/>
</dbReference>
<feature type="domain" description="Histidine kinase" evidence="11">
    <location>
        <begin position="510"/>
        <end position="724"/>
    </location>
</feature>
<comment type="catalytic activity">
    <reaction evidence="1">
        <text>ATP + protein L-histidine = ADP + protein N-phospho-L-histidine.</text>
        <dbReference type="EC" id="2.7.13.3"/>
    </reaction>
</comment>
<evidence type="ECO:0000256" key="10">
    <source>
        <dbReference type="SAM" id="Phobius"/>
    </source>
</evidence>
<evidence type="ECO:0000256" key="9">
    <source>
        <dbReference type="ARBA" id="ARBA00022840"/>
    </source>
</evidence>
<dbReference type="RefSeq" id="WP_121851796.1">
    <property type="nucleotide sequence ID" value="NZ_CP037952.1"/>
</dbReference>
<evidence type="ECO:0000256" key="4">
    <source>
        <dbReference type="ARBA" id="ARBA00022475"/>
    </source>
</evidence>
<gene>
    <name evidence="13" type="primary">pdsS</name>
    <name evidence="13" type="ORF">D5R81_01000</name>
</gene>
<feature type="transmembrane region" description="Helical" evidence="10">
    <location>
        <begin position="21"/>
        <end position="40"/>
    </location>
</feature>
<dbReference type="NCBIfam" id="TIGR03785">
    <property type="entry name" value="marine_sort_HK"/>
    <property type="match status" value="1"/>
</dbReference>
<dbReference type="PROSITE" id="PS50109">
    <property type="entry name" value="HIS_KIN"/>
    <property type="match status" value="1"/>
</dbReference>
<evidence type="ECO:0000259" key="12">
    <source>
        <dbReference type="PROSITE" id="PS50885"/>
    </source>
</evidence>
<dbReference type="InterPro" id="IPR003661">
    <property type="entry name" value="HisK_dim/P_dom"/>
</dbReference>
<evidence type="ECO:0000259" key="11">
    <source>
        <dbReference type="PROSITE" id="PS50109"/>
    </source>
</evidence>
<dbReference type="GO" id="GO:0005524">
    <property type="term" value="F:ATP binding"/>
    <property type="evidence" value="ECO:0007669"/>
    <property type="project" value="UniProtKB-KW"/>
</dbReference>
<dbReference type="OrthoDB" id="6735159at2"/>
<organism evidence="13 14">
    <name type="scientific">Parashewanella spongiae</name>
    <dbReference type="NCBI Taxonomy" id="342950"/>
    <lineage>
        <taxon>Bacteria</taxon>
        <taxon>Pseudomonadati</taxon>
        <taxon>Pseudomonadota</taxon>
        <taxon>Gammaproteobacteria</taxon>
        <taxon>Alteromonadales</taxon>
        <taxon>Shewanellaceae</taxon>
        <taxon>Parashewanella</taxon>
    </lineage>
</organism>
<protein>
    <recommendedName>
        <fullName evidence="3">histidine kinase</fullName>
        <ecNumber evidence="3">2.7.13.3</ecNumber>
    </recommendedName>
</protein>
<feature type="transmembrane region" description="Helical" evidence="10">
    <location>
        <begin position="427"/>
        <end position="447"/>
    </location>
</feature>
<dbReference type="InterPro" id="IPR005467">
    <property type="entry name" value="His_kinase_dom"/>
</dbReference>
<evidence type="ECO:0000256" key="1">
    <source>
        <dbReference type="ARBA" id="ARBA00000085"/>
    </source>
</evidence>
<dbReference type="GO" id="GO:0005886">
    <property type="term" value="C:plasma membrane"/>
    <property type="evidence" value="ECO:0007669"/>
    <property type="project" value="UniProtKB-SubCell"/>
</dbReference>
<reference evidence="13 14" key="1">
    <citation type="submission" date="2018-09" db="EMBL/GenBank/DDBJ databases">
        <title>Phylogeny of the Shewanellaceae, and recommendation for two new genera, Pseudoshewanella and Parashewanella.</title>
        <authorList>
            <person name="Wang G."/>
        </authorList>
    </citation>
    <scope>NUCLEOTIDE SEQUENCE [LARGE SCALE GENOMIC DNA]</scope>
    <source>
        <strain evidence="13 14">KCTC 22492</strain>
    </source>
</reference>
<evidence type="ECO:0000256" key="3">
    <source>
        <dbReference type="ARBA" id="ARBA00012438"/>
    </source>
</evidence>
<comment type="subcellular location">
    <subcellularLocation>
        <location evidence="2">Cell membrane</location>
        <topology evidence="2">Multi-pass membrane protein</topology>
    </subcellularLocation>
</comment>
<keyword evidence="7" id="KW-0547">Nucleotide-binding</keyword>
<dbReference type="CDD" id="cd00082">
    <property type="entry name" value="HisKA"/>
    <property type="match status" value="1"/>
</dbReference>
<proteinExistence type="predicted"/>
<keyword evidence="9" id="KW-0067">ATP-binding</keyword>
<dbReference type="SMART" id="SM00387">
    <property type="entry name" value="HATPase_c"/>
    <property type="match status" value="1"/>
</dbReference>